<reference evidence="3 4" key="1">
    <citation type="submission" date="2014-08" db="EMBL/GenBank/DDBJ databases">
        <title>Whole genome shotgun sequence of Rhizobium rubi NBRC 13261.</title>
        <authorList>
            <person name="Katano-Makiyama Y."/>
            <person name="Hosoyama A."/>
            <person name="Hashimoto M."/>
            <person name="Hosoyama Y."/>
            <person name="Noguchi M."/>
            <person name="Tsuchikane K."/>
            <person name="Uohara A."/>
            <person name="Ohji S."/>
            <person name="Ichikawa N."/>
            <person name="Kimura A."/>
            <person name="Yamazoe A."/>
            <person name="Fujita N."/>
        </authorList>
    </citation>
    <scope>NUCLEOTIDE SEQUENCE [LARGE SCALE GENOMIC DNA]</scope>
    <source>
        <strain evidence="3 4">NBRC 13261</strain>
    </source>
</reference>
<dbReference type="Pfam" id="PF02470">
    <property type="entry name" value="MlaD"/>
    <property type="match status" value="1"/>
</dbReference>
<evidence type="ECO:0000259" key="2">
    <source>
        <dbReference type="Pfam" id="PF02470"/>
    </source>
</evidence>
<feature type="domain" description="Mce/MlaD" evidence="2">
    <location>
        <begin position="47"/>
        <end position="116"/>
    </location>
</feature>
<dbReference type="PANTHER" id="PTHR36698:SF2">
    <property type="entry name" value="MCE_MLAD DOMAIN-CONTAINING PROTEIN"/>
    <property type="match status" value="1"/>
</dbReference>
<evidence type="ECO:0000313" key="4">
    <source>
        <dbReference type="Proteomes" id="UP000028701"/>
    </source>
</evidence>
<feature type="transmembrane region" description="Helical" evidence="1">
    <location>
        <begin position="7"/>
        <end position="29"/>
    </location>
</feature>
<dbReference type="RefSeq" id="WP_045230394.1">
    <property type="nucleotide sequence ID" value="NZ_BBJU01000014.1"/>
</dbReference>
<sequence length="456" mass="48573">METKANYTIVGIFTLIIIAAAFGFVYWMAEFGRGGPTAQLTIRIPGSANGLSVGSPVRFNGIPVGTVRGLSIDRDDPAYSIAFTEVQADAPVFPSTRAVLEIQGLTGAAYIELSGGRNNEERILQKSFDTGVPAELTADLSSVTNLLATADKILKRADGAIGELQGFVQDARGPLTQTVRNAEKFSTALAANSDGIENFLESLSSLSTTVQSVSVRLDSTLTAVEDLVKSVDSQKIDSILSNVDKVTSDVASASGGIQDVMETVQRTSRNFEQASSEVQVVVKRADTLLASVDAAKVGNAVEDVSAATADVRQAISTFRQIADDVGTRRPDIDQAIADFTDMSRKLNAASSRVDGILAKVDGLLGTDDANSLFSKARETLASFKAVADNINMRVGPIADNLARFSSSGLKDFQALIGSTRQTVDNLNNTITNFDRDPQRLIFGGENVKQYDGRTRR</sequence>
<gene>
    <name evidence="3" type="ORF">RRU01S_14_00370</name>
</gene>
<keyword evidence="1" id="KW-0812">Transmembrane</keyword>
<dbReference type="AlphaFoldDB" id="A0A081CVX0"/>
<proteinExistence type="predicted"/>
<dbReference type="eggNOG" id="COG1463">
    <property type="taxonomic scope" value="Bacteria"/>
</dbReference>
<accession>A0A081CVX0</accession>
<dbReference type="Proteomes" id="UP000028701">
    <property type="component" value="Unassembled WGS sequence"/>
</dbReference>
<evidence type="ECO:0000256" key="1">
    <source>
        <dbReference type="SAM" id="Phobius"/>
    </source>
</evidence>
<dbReference type="EMBL" id="BBJU01000014">
    <property type="protein sequence ID" value="GAK70816.1"/>
    <property type="molecule type" value="Genomic_DNA"/>
</dbReference>
<dbReference type="OrthoDB" id="9808689at2"/>
<dbReference type="Gene3D" id="1.10.287.1490">
    <property type="match status" value="1"/>
</dbReference>
<dbReference type="InterPro" id="IPR003399">
    <property type="entry name" value="Mce/MlaD"/>
</dbReference>
<keyword evidence="1" id="KW-0472">Membrane</keyword>
<evidence type="ECO:0000313" key="3">
    <source>
        <dbReference type="EMBL" id="GAK70816.1"/>
    </source>
</evidence>
<dbReference type="PANTHER" id="PTHR36698">
    <property type="entry name" value="BLL5892 PROTEIN"/>
    <property type="match status" value="1"/>
</dbReference>
<name>A0A081CVX0_9HYPH</name>
<protein>
    <submittedName>
        <fullName evidence="3">Putative ABC transporter substrate-binding protein</fullName>
    </submittedName>
</protein>
<keyword evidence="1" id="KW-1133">Transmembrane helix</keyword>
<organism evidence="3 4">
    <name type="scientific">Agrobacterium rubi TR3 = NBRC 13261</name>
    <dbReference type="NCBI Taxonomy" id="1368415"/>
    <lineage>
        <taxon>Bacteria</taxon>
        <taxon>Pseudomonadati</taxon>
        <taxon>Pseudomonadota</taxon>
        <taxon>Alphaproteobacteria</taxon>
        <taxon>Hyphomicrobiales</taxon>
        <taxon>Rhizobiaceae</taxon>
        <taxon>Rhizobium/Agrobacterium group</taxon>
        <taxon>Agrobacterium</taxon>
    </lineage>
</organism>
<comment type="caution">
    <text evidence="3">The sequence shown here is derived from an EMBL/GenBank/DDBJ whole genome shotgun (WGS) entry which is preliminary data.</text>
</comment>
<dbReference type="SUPFAM" id="SSF58104">
    <property type="entry name" value="Methyl-accepting chemotaxis protein (MCP) signaling domain"/>
    <property type="match status" value="1"/>
</dbReference>